<accession>A0A3M7QW31</accession>
<evidence type="ECO:0000256" key="1">
    <source>
        <dbReference type="SAM" id="MobiDB-lite"/>
    </source>
</evidence>
<comment type="caution">
    <text evidence="2">The sequence shown here is derived from an EMBL/GenBank/DDBJ whole genome shotgun (WGS) entry which is preliminary data.</text>
</comment>
<evidence type="ECO:0000313" key="2">
    <source>
        <dbReference type="EMBL" id="RNA15493.1"/>
    </source>
</evidence>
<reference evidence="2 3" key="1">
    <citation type="journal article" date="2018" name="Sci. Rep.">
        <title>Genomic signatures of local adaptation to the degree of environmental predictability in rotifers.</title>
        <authorList>
            <person name="Franch-Gras L."/>
            <person name="Hahn C."/>
            <person name="Garcia-Roger E.M."/>
            <person name="Carmona M.J."/>
            <person name="Serra M."/>
            <person name="Gomez A."/>
        </authorList>
    </citation>
    <scope>NUCLEOTIDE SEQUENCE [LARGE SCALE GENOMIC DNA]</scope>
    <source>
        <strain evidence="2">HYR1</strain>
    </source>
</reference>
<feature type="region of interest" description="Disordered" evidence="1">
    <location>
        <begin position="36"/>
        <end position="136"/>
    </location>
</feature>
<organism evidence="2 3">
    <name type="scientific">Brachionus plicatilis</name>
    <name type="common">Marine rotifer</name>
    <name type="synonym">Brachionus muelleri</name>
    <dbReference type="NCBI Taxonomy" id="10195"/>
    <lineage>
        <taxon>Eukaryota</taxon>
        <taxon>Metazoa</taxon>
        <taxon>Spiralia</taxon>
        <taxon>Gnathifera</taxon>
        <taxon>Rotifera</taxon>
        <taxon>Eurotatoria</taxon>
        <taxon>Monogononta</taxon>
        <taxon>Pseudotrocha</taxon>
        <taxon>Ploima</taxon>
        <taxon>Brachionidae</taxon>
        <taxon>Brachionus</taxon>
    </lineage>
</organism>
<evidence type="ECO:0000313" key="3">
    <source>
        <dbReference type="Proteomes" id="UP000276133"/>
    </source>
</evidence>
<name>A0A3M7QW31_BRAPC</name>
<feature type="compositionally biased region" description="Basic residues" evidence="1">
    <location>
        <begin position="59"/>
        <end position="68"/>
    </location>
</feature>
<dbReference type="Proteomes" id="UP000276133">
    <property type="component" value="Unassembled WGS sequence"/>
</dbReference>
<feature type="compositionally biased region" description="Basic and acidic residues" evidence="1">
    <location>
        <begin position="48"/>
        <end position="57"/>
    </location>
</feature>
<dbReference type="AlphaFoldDB" id="A0A3M7QW31"/>
<protein>
    <submittedName>
        <fullName evidence="2">Uncharacterized protein</fullName>
    </submittedName>
</protein>
<sequence length="136" mass="13964">MIAVVVSSVGVVGRQIVGRRRVVALVVAGGRLPVPGRHGTRARGHTGARVERAEGRRPALVRRGRTGRLGRVEAEQTGGGRRRGRRRRHRVYVGHGGSQQVRHLAPSPSSAAAAAVGGAGRGGGSSARLAACPPGA</sequence>
<feature type="compositionally biased region" description="Low complexity" evidence="1">
    <location>
        <begin position="104"/>
        <end position="116"/>
    </location>
</feature>
<feature type="compositionally biased region" description="Low complexity" evidence="1">
    <location>
        <begin position="126"/>
        <end position="136"/>
    </location>
</feature>
<feature type="compositionally biased region" description="Basic residues" evidence="1">
    <location>
        <begin position="80"/>
        <end position="92"/>
    </location>
</feature>
<proteinExistence type="predicted"/>
<keyword evidence="3" id="KW-1185">Reference proteome</keyword>
<dbReference type="EMBL" id="REGN01004938">
    <property type="protein sequence ID" value="RNA15493.1"/>
    <property type="molecule type" value="Genomic_DNA"/>
</dbReference>
<gene>
    <name evidence="2" type="ORF">BpHYR1_022999</name>
</gene>